<protein>
    <submittedName>
        <fullName evidence="1">Uncharacterized protein</fullName>
    </submittedName>
</protein>
<keyword evidence="2" id="KW-1185">Reference proteome</keyword>
<reference evidence="1" key="1">
    <citation type="submission" date="2023-03" db="EMBL/GenBank/DDBJ databases">
        <authorList>
            <person name="Steffen K."/>
            <person name="Cardenas P."/>
        </authorList>
    </citation>
    <scope>NUCLEOTIDE SEQUENCE</scope>
</reference>
<dbReference type="Proteomes" id="UP001174909">
    <property type="component" value="Unassembled WGS sequence"/>
</dbReference>
<evidence type="ECO:0000313" key="2">
    <source>
        <dbReference type="Proteomes" id="UP001174909"/>
    </source>
</evidence>
<comment type="caution">
    <text evidence="1">The sequence shown here is derived from an EMBL/GenBank/DDBJ whole genome shotgun (WGS) entry which is preliminary data.</text>
</comment>
<organism evidence="1 2">
    <name type="scientific">Geodia barretti</name>
    <name type="common">Barrett's horny sponge</name>
    <dbReference type="NCBI Taxonomy" id="519541"/>
    <lineage>
        <taxon>Eukaryota</taxon>
        <taxon>Metazoa</taxon>
        <taxon>Porifera</taxon>
        <taxon>Demospongiae</taxon>
        <taxon>Heteroscleromorpha</taxon>
        <taxon>Tetractinellida</taxon>
        <taxon>Astrophorina</taxon>
        <taxon>Geodiidae</taxon>
        <taxon>Geodia</taxon>
    </lineage>
</organism>
<sequence>MYLEESLLEGKKNRMVVRHDASKLQEGIFRKVGMLIGISLVQGGSGFPFFAPSTFSYLCGRDIRAVTVGQDEIPDIEIDIVLDEVKAELDEIKLGLSDAGVLEMMTKHPDLFKPLFVHSEDPLTADRVMGLSSSVCFLKQGHQSCIRSKHIYAFRDLLEELENGVQSGRR</sequence>
<evidence type="ECO:0000313" key="1">
    <source>
        <dbReference type="EMBL" id="CAI8002291.1"/>
    </source>
</evidence>
<name>A0AA35R320_GEOBA</name>
<accession>A0AA35R320</accession>
<dbReference type="EMBL" id="CASHTH010000474">
    <property type="protein sequence ID" value="CAI8002291.1"/>
    <property type="molecule type" value="Genomic_DNA"/>
</dbReference>
<gene>
    <name evidence="1" type="ORF">GBAR_LOCUS3366</name>
</gene>
<proteinExistence type="predicted"/>
<dbReference type="AlphaFoldDB" id="A0AA35R320"/>